<evidence type="ECO:0000256" key="2">
    <source>
        <dbReference type="PROSITE-ProRule" id="PRU00504"/>
    </source>
</evidence>
<evidence type="ECO:0000256" key="4">
    <source>
        <dbReference type="SAM" id="SignalP"/>
    </source>
</evidence>
<feature type="chain" id="PRO_5046081474" evidence="4">
    <location>
        <begin position="20"/>
        <end position="1492"/>
    </location>
</feature>
<keyword evidence="4" id="KW-0732">Signal</keyword>
<dbReference type="InterPro" id="IPR050952">
    <property type="entry name" value="TRIM-NHL_E3_ligases"/>
</dbReference>
<dbReference type="EMBL" id="JBCEVZ010000012">
    <property type="protein sequence ID" value="MEL5993974.1"/>
    <property type="molecule type" value="Genomic_DNA"/>
</dbReference>
<protein>
    <submittedName>
        <fullName evidence="6">IPT/TIG domain-containing protein</fullName>
    </submittedName>
</protein>
<keyword evidence="1" id="KW-0677">Repeat</keyword>
<keyword evidence="7" id="KW-1185">Reference proteome</keyword>
<comment type="caution">
    <text evidence="6">The sequence shown here is derived from an EMBL/GenBank/DDBJ whole genome shotgun (WGS) entry which is preliminary data.</text>
</comment>
<evidence type="ECO:0000259" key="5">
    <source>
        <dbReference type="SMART" id="SM00429"/>
    </source>
</evidence>
<feature type="domain" description="IPT/TIG" evidence="5">
    <location>
        <begin position="1243"/>
        <end position="1323"/>
    </location>
</feature>
<feature type="repeat" description="NHL" evidence="2">
    <location>
        <begin position="118"/>
        <end position="163"/>
    </location>
</feature>
<accession>A0ABU9LTE1</accession>
<dbReference type="InterPro" id="IPR014756">
    <property type="entry name" value="Ig_E-set"/>
</dbReference>
<dbReference type="PANTHER" id="PTHR24104:SF25">
    <property type="entry name" value="PROTEIN LIN-41"/>
    <property type="match status" value="1"/>
</dbReference>
<gene>
    <name evidence="6" type="ORF">AAFH49_07115</name>
</gene>
<dbReference type="SUPFAM" id="SSF63829">
    <property type="entry name" value="Calcium-dependent phosphotriesterase"/>
    <property type="match status" value="1"/>
</dbReference>
<dbReference type="PROSITE" id="PS51125">
    <property type="entry name" value="NHL"/>
    <property type="match status" value="2"/>
</dbReference>
<dbReference type="RefSeq" id="WP_342296915.1">
    <property type="nucleotide sequence ID" value="NZ_JBCEVZ010000012.1"/>
</dbReference>
<name>A0ABU9LTE1_9BACT</name>
<dbReference type="Gene3D" id="2.120.10.30">
    <property type="entry name" value="TolB, C-terminal domain"/>
    <property type="match status" value="3"/>
</dbReference>
<feature type="compositionally biased region" description="Polar residues" evidence="3">
    <location>
        <begin position="888"/>
        <end position="897"/>
    </location>
</feature>
<feature type="domain" description="IPT/TIG" evidence="5">
    <location>
        <begin position="1160"/>
        <end position="1239"/>
    </location>
</feature>
<dbReference type="SMART" id="SM00429">
    <property type="entry name" value="IPT"/>
    <property type="match status" value="4"/>
</dbReference>
<dbReference type="Pfam" id="PF24595">
    <property type="entry name" value="DUF7619"/>
    <property type="match status" value="1"/>
</dbReference>
<dbReference type="SUPFAM" id="SSF101898">
    <property type="entry name" value="NHL repeat"/>
    <property type="match status" value="2"/>
</dbReference>
<dbReference type="InterPro" id="IPR002909">
    <property type="entry name" value="IPT_dom"/>
</dbReference>
<evidence type="ECO:0000313" key="6">
    <source>
        <dbReference type="EMBL" id="MEL5993974.1"/>
    </source>
</evidence>
<dbReference type="InterPro" id="IPR011042">
    <property type="entry name" value="6-blade_b-propeller_TolB-like"/>
</dbReference>
<evidence type="ECO:0000256" key="1">
    <source>
        <dbReference type="ARBA" id="ARBA00022737"/>
    </source>
</evidence>
<dbReference type="Pfam" id="PF01833">
    <property type="entry name" value="TIG"/>
    <property type="match status" value="3"/>
</dbReference>
<proteinExistence type="predicted"/>
<feature type="repeat" description="NHL" evidence="2">
    <location>
        <begin position="442"/>
        <end position="485"/>
    </location>
</feature>
<feature type="domain" description="IPT/TIG" evidence="5">
    <location>
        <begin position="1325"/>
        <end position="1406"/>
    </location>
</feature>
<dbReference type="InterPro" id="IPR055353">
    <property type="entry name" value="DUF7619"/>
</dbReference>
<dbReference type="CDD" id="cd00102">
    <property type="entry name" value="IPT"/>
    <property type="match status" value="1"/>
</dbReference>
<dbReference type="SUPFAM" id="SSF81296">
    <property type="entry name" value="E set domains"/>
    <property type="match status" value="4"/>
</dbReference>
<reference evidence="6 7" key="1">
    <citation type="journal article" date="2018" name="Arch. Microbiol.">
        <title>Hymenobacter segetis sp. nov., isolated from soil.</title>
        <authorList>
            <person name="Ten L.N."/>
            <person name="Lim S.J."/>
            <person name="Kim B.O."/>
            <person name="Kang I.K."/>
            <person name="Jung H.Y."/>
        </authorList>
    </citation>
    <scope>NUCLEOTIDE SEQUENCE [LARGE SCALE GENOMIC DNA]</scope>
    <source>
        <strain evidence="6 7">S7-3-11</strain>
    </source>
</reference>
<sequence>MQKLLLLVLALLATTLGFAQTLNTYQLNKMMGTPVYGPREVAVDRNGDIYMIDGGGVTKLDSTGRCYAAYSATPAGRSASNAQTLGLDGAGNLYVCNYSTASGTNDFVRKYGPDGNLLLQFGSVGTGPGQFQEVHGMCVDAAGRVYIVDYIFSTPRLQCFDSQGTRLFEYTIPNATYQTNLVDVDVDPATGSIYLLEENFFVTKLTAAGQFMSRVSMGGLGGGQYPSRAVALLVAPNGELLITGIQLNIIRFNQAGTQLGIISPMYTSFSSSTRTPLARDAAGNIYATVYTHQIFSDHLFKLSPTGTLLKRWGNIGSLSHVRQDELGNVFILDNRRGEVVKYDAAGQEVLAFGSGRFSAGLQFAGLSLDALGNVYVLETSDMASDIQKFSPRGQFIVKFQSFGITQGYQRFSGLAVDAGGSMYVADYSGCCVRKLNPQGVFLSTMGSRGTALGQLYIPRAIAVDLRGNVFVADYDGKRVQKFSPGGVVLRQYGPSAPGTNPTVTSGDVGLDVDGFGNVYTITNMNSSVIFSADGSTQKAMPTAGTRLSVNRLGTRLITLTNNNDLVRFYTSTTLRPENLINGQIFNDLNGNCVKEPAEQALPGVVVAATPGNYYGISDENGMYSIATDTGRYTVQQLPAVDEPGRLVQQTCSTTNVVTFRNYGGAAGIVNFGNAVSTTAYLRVAIAANRRRRCARNTTTVTYANTGFAAAPSAQVAVTMPPEVILLTATTPYTRDAQGRYLFAVGTLQPNDGGTIFITDSVVCGNPAIRGLTVCTRATITPPNTYPTPPTWNRAAVTVQGKAQAGNQVRFVLRNTATAAMTDSLALRLYQNSELALQHRYRLAAGDSLVLRVPATRPVVRLEADQPTGHPTQRMASSTVEVSALGTAGQPNSDMSASPPTPSGPETAEDCQPIRDSYDPNDKQVVPTGTTAQHYTPTGVPLRYQVRFQNTGTDDAYRVEVVDTLAANLDLRTLHVLTASHPYRVAVSGHGRAVLTFTFENINLPPATRDAVGSNGFVQFSIQPKAGLPARELIENNADIFFDYNPPVRTNTTANRIYDVPLVVTPAVALGYASVLASPVLTQVVPAQGRAGTLVTLNGQRFATTLAGNTVRFNGVAAPVLSASGTTLTVRVPTGTSTGSVQVITGEGSGRSAQAFTVYQPPTLAPLAPAEGIPNATITLTGTEFAAVAAQDTVRFNGVAAVVQQASATALRVVVPANATTGKIRINTLGGQVESVQDFVVWYPPTLVSFSPTRGKAGDVVTMTGSNFAPAARNDVAFGTGAGTVVQATGTSLRVRVPASAQSGPIRVSTPGGASVSVTGFTFLPPPTITAFVPAQASVGEEVTLTGLNFLVEGQPDTIYFNGIKAAVLATTATSATVRVPKGALSGPLTMGGTGGRSASTTAFTVLDLSAADAIATYPNPAHGTVTLDWQRADFEVEQVRVYNALGQLVSTQDLSHRATPSLMLPFAPGQTGLHLLVIQTSRGPVLKRITLY</sequence>
<dbReference type="InterPro" id="IPR013783">
    <property type="entry name" value="Ig-like_fold"/>
</dbReference>
<feature type="compositionally biased region" description="Basic and acidic residues" evidence="3">
    <location>
        <begin position="911"/>
        <end position="921"/>
    </location>
</feature>
<feature type="domain" description="IPT/TIG" evidence="5">
    <location>
        <begin position="1077"/>
        <end position="1158"/>
    </location>
</feature>
<evidence type="ECO:0000256" key="3">
    <source>
        <dbReference type="SAM" id="MobiDB-lite"/>
    </source>
</evidence>
<dbReference type="PANTHER" id="PTHR24104">
    <property type="entry name" value="E3 UBIQUITIN-PROTEIN LIGASE NHLRC1-RELATED"/>
    <property type="match status" value="1"/>
</dbReference>
<dbReference type="Gene3D" id="2.60.40.10">
    <property type="entry name" value="Immunoglobulins"/>
    <property type="match status" value="4"/>
</dbReference>
<evidence type="ECO:0000313" key="7">
    <source>
        <dbReference type="Proteomes" id="UP001479606"/>
    </source>
</evidence>
<dbReference type="Proteomes" id="UP001479606">
    <property type="component" value="Unassembled WGS sequence"/>
</dbReference>
<dbReference type="Gene3D" id="2.40.10.500">
    <property type="match status" value="1"/>
</dbReference>
<feature type="region of interest" description="Disordered" evidence="3">
    <location>
        <begin position="885"/>
        <end position="923"/>
    </location>
</feature>
<organism evidence="6 7">
    <name type="scientific">Hymenobacter segetis</name>
    <dbReference type="NCBI Taxonomy" id="2025509"/>
    <lineage>
        <taxon>Bacteria</taxon>
        <taxon>Pseudomonadati</taxon>
        <taxon>Bacteroidota</taxon>
        <taxon>Cytophagia</taxon>
        <taxon>Cytophagales</taxon>
        <taxon>Hymenobacteraceae</taxon>
        <taxon>Hymenobacter</taxon>
    </lineage>
</organism>
<feature type="signal peptide" evidence="4">
    <location>
        <begin position="1"/>
        <end position="19"/>
    </location>
</feature>
<dbReference type="InterPro" id="IPR001258">
    <property type="entry name" value="NHL_repeat"/>
</dbReference>